<comment type="caution">
    <text evidence="2">The sequence shown here is derived from an EMBL/GenBank/DDBJ whole genome shotgun (WGS) entry which is preliminary data.</text>
</comment>
<feature type="non-terminal residue" evidence="2">
    <location>
        <position position="1"/>
    </location>
</feature>
<accession>A0ABQ7Y938</accession>
<gene>
    <name evidence="2" type="ORF">HID58_081923</name>
</gene>
<keyword evidence="3" id="KW-1185">Reference proteome</keyword>
<evidence type="ECO:0000313" key="3">
    <source>
        <dbReference type="Proteomes" id="UP000824890"/>
    </source>
</evidence>
<feature type="compositionally biased region" description="Basic and acidic residues" evidence="1">
    <location>
        <begin position="21"/>
        <end position="31"/>
    </location>
</feature>
<name>A0ABQ7Y938_BRANA</name>
<reference evidence="2 3" key="1">
    <citation type="submission" date="2021-05" db="EMBL/GenBank/DDBJ databases">
        <title>Genome Assembly of Synthetic Allotetraploid Brassica napus Reveals Homoeologous Exchanges between Subgenomes.</title>
        <authorList>
            <person name="Davis J.T."/>
        </authorList>
    </citation>
    <scope>NUCLEOTIDE SEQUENCE [LARGE SCALE GENOMIC DNA]</scope>
    <source>
        <strain evidence="3">cv. Da-Ae</strain>
        <tissue evidence="2">Seedling</tissue>
    </source>
</reference>
<feature type="region of interest" description="Disordered" evidence="1">
    <location>
        <begin position="1"/>
        <end position="38"/>
    </location>
</feature>
<evidence type="ECO:0000256" key="1">
    <source>
        <dbReference type="SAM" id="MobiDB-lite"/>
    </source>
</evidence>
<dbReference type="Proteomes" id="UP000824890">
    <property type="component" value="Unassembled WGS sequence"/>
</dbReference>
<evidence type="ECO:0000313" key="2">
    <source>
        <dbReference type="EMBL" id="KAH0864712.1"/>
    </source>
</evidence>
<proteinExistence type="predicted"/>
<dbReference type="EMBL" id="JAGKQM010000018">
    <property type="protein sequence ID" value="KAH0864712.1"/>
    <property type="molecule type" value="Genomic_DNA"/>
</dbReference>
<protein>
    <submittedName>
        <fullName evidence="2">Uncharacterized protein</fullName>
    </submittedName>
</protein>
<organism evidence="2 3">
    <name type="scientific">Brassica napus</name>
    <name type="common">Rape</name>
    <dbReference type="NCBI Taxonomy" id="3708"/>
    <lineage>
        <taxon>Eukaryota</taxon>
        <taxon>Viridiplantae</taxon>
        <taxon>Streptophyta</taxon>
        <taxon>Embryophyta</taxon>
        <taxon>Tracheophyta</taxon>
        <taxon>Spermatophyta</taxon>
        <taxon>Magnoliopsida</taxon>
        <taxon>eudicotyledons</taxon>
        <taxon>Gunneridae</taxon>
        <taxon>Pentapetalae</taxon>
        <taxon>rosids</taxon>
        <taxon>malvids</taxon>
        <taxon>Brassicales</taxon>
        <taxon>Brassicaceae</taxon>
        <taxon>Brassiceae</taxon>
        <taxon>Brassica</taxon>
    </lineage>
</organism>
<sequence>PRRDLHQSKEQLLQWGQRSRAQRDKHGEKKTKITIVRL</sequence>
<feature type="compositionally biased region" description="Polar residues" evidence="1">
    <location>
        <begin position="10"/>
        <end position="19"/>
    </location>
</feature>